<proteinExistence type="predicted"/>
<keyword evidence="3" id="KW-1185">Reference proteome</keyword>
<dbReference type="HOGENOM" id="CLU_105888_0_0_3"/>
<reference evidence="3" key="1">
    <citation type="journal article" date="2011" name="MBio">
        <title>Novel metabolic attributes of the genus Cyanothece, comprising a group of unicellular nitrogen-fixing Cyanobacteria.</title>
        <authorList>
            <person name="Bandyopadhyay A."/>
            <person name="Elvitigala T."/>
            <person name="Welsh E."/>
            <person name="Stockel J."/>
            <person name="Liberton M."/>
            <person name="Min H."/>
            <person name="Sherman L.A."/>
            <person name="Pakrasi H.B."/>
        </authorList>
    </citation>
    <scope>NUCLEOTIDE SEQUENCE [LARGE SCALE GENOMIC DNA]</scope>
    <source>
        <strain evidence="3">PCC 8801</strain>
    </source>
</reference>
<accession>B7JUX7</accession>
<dbReference type="STRING" id="41431.PCC8801_2830"/>
<dbReference type="KEGG" id="cyp:PCC8801_2830"/>
<dbReference type="Proteomes" id="UP000008204">
    <property type="component" value="Chromosome"/>
</dbReference>
<dbReference type="AlphaFoldDB" id="B7JUX7"/>
<dbReference type="eggNOG" id="ENOG5030P5G">
    <property type="taxonomic scope" value="Bacteria"/>
</dbReference>
<dbReference type="EMBL" id="CP001287">
    <property type="protein sequence ID" value="ACK66829.1"/>
    <property type="molecule type" value="Genomic_DNA"/>
</dbReference>
<sequence length="179" mass="20189">MIYLICPGIHDPKLTDSFLQELVKQAINLENVVIFPTDKYPAYSGLHILEFLQQKYRGQVLPKLIIISFSAGVVGAISAAWGWQLMGGKIEALIAFDGWGVPLVGNFPIYRISHDYFTHWSSSLLGKGDKSFYADPPVNHLDLWRSPQQVIGWRVELTLDGKESHNQCSLRTFFNLLLA</sequence>
<evidence type="ECO:0000313" key="2">
    <source>
        <dbReference type="EMBL" id="ACK66829.1"/>
    </source>
</evidence>
<feature type="transmembrane region" description="Helical" evidence="1">
    <location>
        <begin position="64"/>
        <end position="83"/>
    </location>
</feature>
<organism evidence="2 3">
    <name type="scientific">Rippkaea orientalis (strain PCC 8801 / RF-1)</name>
    <name type="common">Cyanothece sp. (strain PCC 8801)</name>
    <dbReference type="NCBI Taxonomy" id="41431"/>
    <lineage>
        <taxon>Bacteria</taxon>
        <taxon>Bacillati</taxon>
        <taxon>Cyanobacteriota</taxon>
        <taxon>Cyanophyceae</taxon>
        <taxon>Oscillatoriophycideae</taxon>
        <taxon>Chroococcales</taxon>
        <taxon>Aphanothecaceae</taxon>
        <taxon>Rippkaea</taxon>
        <taxon>Rippkaea orientalis</taxon>
    </lineage>
</organism>
<gene>
    <name evidence="2" type="ordered locus">PCC8801_2830</name>
</gene>
<evidence type="ECO:0000313" key="3">
    <source>
        <dbReference type="Proteomes" id="UP000008204"/>
    </source>
</evidence>
<protein>
    <recommendedName>
        <fullName evidence="4">Alpha/beta hydrolase</fullName>
    </recommendedName>
</protein>
<keyword evidence="1" id="KW-1133">Transmembrane helix</keyword>
<evidence type="ECO:0000256" key="1">
    <source>
        <dbReference type="SAM" id="Phobius"/>
    </source>
</evidence>
<name>B7JUX7_RIPO1</name>
<keyword evidence="1" id="KW-0472">Membrane</keyword>
<keyword evidence="1" id="KW-0812">Transmembrane</keyword>
<evidence type="ECO:0008006" key="4">
    <source>
        <dbReference type="Google" id="ProtNLM"/>
    </source>
</evidence>
<dbReference type="RefSeq" id="WP_012596095.1">
    <property type="nucleotide sequence ID" value="NC_011726.1"/>
</dbReference>
<dbReference type="OrthoDB" id="529979at2"/>